<feature type="domain" description="ABC3 transporter permease C-terminal" evidence="7">
    <location>
        <begin position="657"/>
        <end position="761"/>
    </location>
</feature>
<comment type="subcellular location">
    <subcellularLocation>
        <location evidence="1">Cell membrane</location>
        <topology evidence="1">Multi-pass membrane protein</topology>
    </subcellularLocation>
</comment>
<reference evidence="9 10" key="1">
    <citation type="submission" date="2011-08" db="EMBL/GenBank/DDBJ databases">
        <title>The Genome Sequence of Alistipes indistinctus YIT 12060.</title>
        <authorList>
            <consortium name="The Broad Institute Genome Sequencing Platform"/>
            <person name="Earl A."/>
            <person name="Ward D."/>
            <person name="Feldgarden M."/>
            <person name="Gevers D."/>
            <person name="Morotomi M."/>
            <person name="Young S.K."/>
            <person name="Zeng Q."/>
            <person name="Gargeya S."/>
            <person name="Fitzgerald M."/>
            <person name="Haas B."/>
            <person name="Abouelleil A."/>
            <person name="Alvarado L."/>
            <person name="Arachchi H.M."/>
            <person name="Berlin A."/>
            <person name="Brown A."/>
            <person name="Chapman S.B."/>
            <person name="Chen Z."/>
            <person name="Dunbar C."/>
            <person name="Freedman E."/>
            <person name="Gearin G."/>
            <person name="Gellesch M."/>
            <person name="Goldberg J."/>
            <person name="Griggs A."/>
            <person name="Gujja S."/>
            <person name="Heiman D."/>
            <person name="Howarth C."/>
            <person name="Larson L."/>
            <person name="Lui A."/>
            <person name="MacDonald P.J.P."/>
            <person name="Montmayeur A."/>
            <person name="Murphy C."/>
            <person name="Neiman D."/>
            <person name="Pearson M."/>
            <person name="Priest M."/>
            <person name="Roberts A."/>
            <person name="Saif S."/>
            <person name="Shea T."/>
            <person name="Shenoy N."/>
            <person name="Sisk P."/>
            <person name="Stolte C."/>
            <person name="Sykes S."/>
            <person name="Wortman J."/>
            <person name="Nusbaum C."/>
            <person name="Birren B."/>
        </authorList>
    </citation>
    <scope>NUCLEOTIDE SEQUENCE [LARGE SCALE GENOMIC DNA]</scope>
    <source>
        <strain evidence="9 10">YIT 12060</strain>
    </source>
</reference>
<proteinExistence type="predicted"/>
<dbReference type="GO" id="GO:0022857">
    <property type="term" value="F:transmembrane transporter activity"/>
    <property type="evidence" value="ECO:0007669"/>
    <property type="project" value="TreeGrafter"/>
</dbReference>
<keyword evidence="10" id="KW-1185">Reference proteome</keyword>
<dbReference type="GeneID" id="92815596"/>
<evidence type="ECO:0000256" key="6">
    <source>
        <dbReference type="SAM" id="Phobius"/>
    </source>
</evidence>
<name>G5H9Q9_9BACT</name>
<keyword evidence="4 6" id="KW-1133">Transmembrane helix</keyword>
<feature type="transmembrane region" description="Helical" evidence="6">
    <location>
        <begin position="736"/>
        <end position="759"/>
    </location>
</feature>
<feature type="transmembrane region" description="Helical" evidence="6">
    <location>
        <begin position="654"/>
        <end position="673"/>
    </location>
</feature>
<evidence type="ECO:0000256" key="4">
    <source>
        <dbReference type="ARBA" id="ARBA00022989"/>
    </source>
</evidence>
<sequence>MKNLFFALRYSLKSLRGNISRVVSITLGLALGLLAFSFIVFDLSYNSFLPDKERVYQFWVYYDVDGQKGNFDTTFGTVAPALKADFPQIETATRFRREGAVPFESDKRDFEANLVVADTSFFDVLDLGVISGDPHRALAGKDKVMISESFARRLFGREDPVGKELRYQNKRPVTVSGVFKDIPHNSTLWPLEAILSENDSEISWNNGDGFDTYIKMQPGTDPRTIEPELNAFFIRHGAPDFMVDAIQQGLPRFFFVPVTSTNLVDGNTVRMALIIGILALLIIFVSSMNYVLISVSMLVRRSKTIGTLKCNGAGRGDILAISLYETALLVSAALLLATVLIYAMRAQVETLTGIPVSVLFAPARIWAPLSVILLVFLLSSLIPALLFASVSVQAAFRNCSGNRRRWKQLLLAIELICVSFVTVFVLITGLQFRHMVSLDMGYQHDRLIYTELKTDSRTANLYREALRSLPEVEWIGMSLNVPLNKFYNGTLCTEGATNNTLFSSRTDMVDTGYLATMGIELVAGRNFTDGTPYDQVIVNELYAKLQGWTDDPVGKITYNFGSPMTVIGVIRDFKIKAVNAEVPPMQLHFLSLQGNQNFDNLVLSIRLREMNSRSIRAVEAKLKQVTPQVRFKFQIFDEQLTVERHYERAFRNTVTTVSLATLIIALMGLIGYVNDEIRRRTKEIAIRKVNGATARDIQRLILHDLSVITLPAILLGITSAYLFSREWLMRFNDRITLHWWIFAVGALFVAVIVACVALWQTHRSAHGDPIKMIRTE</sequence>
<gene>
    <name evidence="9" type="ORF">HMPREF9450_01374</name>
</gene>
<feature type="transmembrane region" description="Helical" evidence="6">
    <location>
        <begin position="21"/>
        <end position="41"/>
    </location>
</feature>
<evidence type="ECO:0000259" key="7">
    <source>
        <dbReference type="Pfam" id="PF02687"/>
    </source>
</evidence>
<dbReference type="InterPro" id="IPR050250">
    <property type="entry name" value="Macrolide_Exporter_MacB"/>
</dbReference>
<evidence type="ECO:0000256" key="2">
    <source>
        <dbReference type="ARBA" id="ARBA00022475"/>
    </source>
</evidence>
<dbReference type="HOGENOM" id="CLU_008713_0_1_10"/>
<dbReference type="Proteomes" id="UP000006008">
    <property type="component" value="Unassembled WGS sequence"/>
</dbReference>
<dbReference type="AlphaFoldDB" id="G5H9Q9"/>
<comment type="caution">
    <text evidence="9">The sequence shown here is derived from an EMBL/GenBank/DDBJ whole genome shotgun (WGS) entry which is preliminary data.</text>
</comment>
<feature type="transmembrane region" description="Helical" evidence="6">
    <location>
        <begin position="319"/>
        <end position="345"/>
    </location>
</feature>
<evidence type="ECO:0000256" key="3">
    <source>
        <dbReference type="ARBA" id="ARBA00022692"/>
    </source>
</evidence>
<dbReference type="GO" id="GO:0005886">
    <property type="term" value="C:plasma membrane"/>
    <property type="evidence" value="ECO:0007669"/>
    <property type="project" value="UniProtKB-SubCell"/>
</dbReference>
<dbReference type="PATRIC" id="fig|742725.3.peg.1455"/>
<evidence type="ECO:0000313" key="10">
    <source>
        <dbReference type="Proteomes" id="UP000006008"/>
    </source>
</evidence>
<dbReference type="Pfam" id="PF02687">
    <property type="entry name" value="FtsX"/>
    <property type="match status" value="2"/>
</dbReference>
<dbReference type="eggNOG" id="COG0577">
    <property type="taxonomic scope" value="Bacteria"/>
</dbReference>
<organism evidence="9 10">
    <name type="scientific">Alistipes indistinctus YIT 12060</name>
    <dbReference type="NCBI Taxonomy" id="742725"/>
    <lineage>
        <taxon>Bacteria</taxon>
        <taxon>Pseudomonadati</taxon>
        <taxon>Bacteroidota</taxon>
        <taxon>Bacteroidia</taxon>
        <taxon>Bacteroidales</taxon>
        <taxon>Rikenellaceae</taxon>
        <taxon>Alistipes</taxon>
    </lineage>
</organism>
<dbReference type="STRING" id="742725.HMPREF9450_01374"/>
<dbReference type="InterPro" id="IPR025857">
    <property type="entry name" value="MacB_PCD"/>
</dbReference>
<evidence type="ECO:0000259" key="8">
    <source>
        <dbReference type="Pfam" id="PF12704"/>
    </source>
</evidence>
<evidence type="ECO:0000313" key="9">
    <source>
        <dbReference type="EMBL" id="EHB91325.1"/>
    </source>
</evidence>
<dbReference type="Pfam" id="PF12704">
    <property type="entry name" value="MacB_PCD"/>
    <property type="match status" value="2"/>
</dbReference>
<keyword evidence="2" id="KW-1003">Cell membrane</keyword>
<dbReference type="RefSeq" id="WP_009134180.1">
    <property type="nucleotide sequence ID" value="NZ_CP102250.1"/>
</dbReference>
<evidence type="ECO:0000256" key="1">
    <source>
        <dbReference type="ARBA" id="ARBA00004651"/>
    </source>
</evidence>
<feature type="transmembrane region" description="Helical" evidence="6">
    <location>
        <begin position="365"/>
        <end position="388"/>
    </location>
</feature>
<keyword evidence="5 6" id="KW-0472">Membrane</keyword>
<dbReference type="OrthoDB" id="905059at2"/>
<feature type="transmembrane region" description="Helical" evidence="6">
    <location>
        <begin position="705"/>
        <end position="724"/>
    </location>
</feature>
<dbReference type="EMBL" id="ADLD01000013">
    <property type="protein sequence ID" value="EHB91325.1"/>
    <property type="molecule type" value="Genomic_DNA"/>
</dbReference>
<feature type="domain" description="MacB-like periplasmic core" evidence="8">
    <location>
        <begin position="419"/>
        <end position="574"/>
    </location>
</feature>
<keyword evidence="3 6" id="KW-0812">Transmembrane</keyword>
<dbReference type="PANTHER" id="PTHR30572">
    <property type="entry name" value="MEMBRANE COMPONENT OF TRANSPORTER-RELATED"/>
    <property type="match status" value="1"/>
</dbReference>
<feature type="domain" description="ABC3 transporter permease C-terminal" evidence="7">
    <location>
        <begin position="277"/>
        <end position="390"/>
    </location>
</feature>
<dbReference type="InterPro" id="IPR003838">
    <property type="entry name" value="ABC3_permease_C"/>
</dbReference>
<accession>G5H9Q9</accession>
<dbReference type="PANTHER" id="PTHR30572:SF18">
    <property type="entry name" value="ABC-TYPE MACROLIDE FAMILY EXPORT SYSTEM PERMEASE COMPONENT 2"/>
    <property type="match status" value="1"/>
</dbReference>
<feature type="transmembrane region" description="Helical" evidence="6">
    <location>
        <begin position="409"/>
        <end position="430"/>
    </location>
</feature>
<evidence type="ECO:0000256" key="5">
    <source>
        <dbReference type="ARBA" id="ARBA00023136"/>
    </source>
</evidence>
<feature type="transmembrane region" description="Helical" evidence="6">
    <location>
        <begin position="271"/>
        <end position="299"/>
    </location>
</feature>
<feature type="domain" description="MacB-like periplasmic core" evidence="8">
    <location>
        <begin position="23"/>
        <end position="230"/>
    </location>
</feature>
<protein>
    <submittedName>
        <fullName evidence="9">Uncharacterized protein</fullName>
    </submittedName>
</protein>